<dbReference type="InterPro" id="IPR035965">
    <property type="entry name" value="PAS-like_dom_sf"/>
</dbReference>
<feature type="domain" description="PAC" evidence="2">
    <location>
        <begin position="492"/>
        <end position="544"/>
    </location>
</feature>
<dbReference type="InterPro" id="IPR052155">
    <property type="entry name" value="Biofilm_reg_signaling"/>
</dbReference>
<dbReference type="NCBIfam" id="TIGR00229">
    <property type="entry name" value="sensory_box"/>
    <property type="match status" value="3"/>
</dbReference>
<keyword evidence="6" id="KW-1185">Reference proteome</keyword>
<dbReference type="Gene3D" id="3.20.20.450">
    <property type="entry name" value="EAL domain"/>
    <property type="match status" value="1"/>
</dbReference>
<evidence type="ECO:0000259" key="1">
    <source>
        <dbReference type="PROSITE" id="PS50112"/>
    </source>
</evidence>
<evidence type="ECO:0000259" key="3">
    <source>
        <dbReference type="PROSITE" id="PS50883"/>
    </source>
</evidence>
<dbReference type="CDD" id="cd00130">
    <property type="entry name" value="PAS"/>
    <property type="match status" value="3"/>
</dbReference>
<dbReference type="PROSITE" id="PS50883">
    <property type="entry name" value="EAL"/>
    <property type="match status" value="1"/>
</dbReference>
<dbReference type="InterPro" id="IPR000700">
    <property type="entry name" value="PAS-assoc_C"/>
</dbReference>
<accession>A0ABV4BF04</accession>
<evidence type="ECO:0000259" key="2">
    <source>
        <dbReference type="PROSITE" id="PS50113"/>
    </source>
</evidence>
<dbReference type="SUPFAM" id="SSF55781">
    <property type="entry name" value="GAF domain-like"/>
    <property type="match status" value="1"/>
</dbReference>
<dbReference type="InterPro" id="IPR013767">
    <property type="entry name" value="PAS_fold"/>
</dbReference>
<feature type="domain" description="EAL" evidence="3">
    <location>
        <begin position="719"/>
        <end position="972"/>
    </location>
</feature>
<dbReference type="InterPro" id="IPR000014">
    <property type="entry name" value="PAS"/>
</dbReference>
<proteinExistence type="predicted"/>
<dbReference type="InterPro" id="IPR013656">
    <property type="entry name" value="PAS_4"/>
</dbReference>
<dbReference type="Pfam" id="PF00989">
    <property type="entry name" value="PAS"/>
    <property type="match status" value="1"/>
</dbReference>
<dbReference type="InterPro" id="IPR043128">
    <property type="entry name" value="Rev_trsase/Diguanyl_cyclase"/>
</dbReference>
<dbReference type="NCBIfam" id="TIGR00254">
    <property type="entry name" value="GGDEF"/>
    <property type="match status" value="1"/>
</dbReference>
<dbReference type="SMART" id="SM00052">
    <property type="entry name" value="EAL"/>
    <property type="match status" value="1"/>
</dbReference>
<feature type="domain" description="PAS" evidence="1">
    <location>
        <begin position="419"/>
        <end position="475"/>
    </location>
</feature>
<dbReference type="SUPFAM" id="SSF141868">
    <property type="entry name" value="EAL domain-like"/>
    <property type="match status" value="1"/>
</dbReference>
<dbReference type="SMART" id="SM00267">
    <property type="entry name" value="GGDEF"/>
    <property type="match status" value="1"/>
</dbReference>
<dbReference type="SUPFAM" id="SSF55073">
    <property type="entry name" value="Nucleotide cyclase"/>
    <property type="match status" value="1"/>
</dbReference>
<protein>
    <submittedName>
        <fullName evidence="5">EAL domain-containing protein</fullName>
    </submittedName>
</protein>
<dbReference type="Gene3D" id="3.30.450.20">
    <property type="entry name" value="PAS domain"/>
    <property type="match status" value="3"/>
</dbReference>
<dbReference type="Gene3D" id="3.30.70.270">
    <property type="match status" value="1"/>
</dbReference>
<feature type="domain" description="PAS" evidence="1">
    <location>
        <begin position="295"/>
        <end position="367"/>
    </location>
</feature>
<sequence length="1091" mass="122395">MTSAAHLPSAYRPFGDDLRLRALLEALPDLVFEVDRDGRIHAYHAPTEDALAVRPPDLLGRPLGEILPEKVAGVCLAALEEAAGTGASRGSQYRLDTPAGRRWFELSIVELGRSDHADRRFLALARDITDRRRFETALDLLTTRLAGLSGEAFHEAICRHLAEELEVDRVFIGHLDPAGTGRRLVAGWVNGQPTRRYDDPVAERGGSDEIVGDPTPVGLVGVAESDEGSKPTQDIAARYELPLFDEHRVPLGIILLENRRPFADLGAVRMLVDIFDRPVAAELEHARLDAALRHSEGRFRQLLERLPRISVQGYDANRRVIFWNEASEEIYGYTADEAMGQRLEDLIIPETMRATVIQGISDWIERGIPIPAAELELLRKDRTRVPVFSSHVMQRRATGEPEMYCIDIDLTDQRHAQHQVKLAASVFTHAREGILITDPSGVIVEANEAFCRSLGYDYGELVGQTPRIFRSARHPTEFYARMWQRLRERGYWTGEIWNRTKDGQIRPAILTISAVRDEMGQTRQYVGLYADISAQKAHEAELEFLAHYDPLTRLPNRNLLRDRLEQAQAQSIRRRRLVAVAYIDLDGFKTINDRHGHEFGDRVLMVLADRMRASLRKGETLARIGGDEFAAVLVDLSDQREVTPFVDRLLGVIAEPIPLDDEELTISASIGISIYPQMEPLDAEQLLRQADLAMYEAKRSGKNRFNLFDADLDRRVRIHHAQLARMRRAIHQKEIELFYEPKVDMRTGTVIGCEALLRWRHPEQGLLSPASFLPELDQGTMGIELGEWVLDQALRQRQSWQTRGLDLSLSVNIAAYHLQRPDFVQWLRRMLTVHPGAAGGLELEVLETSALTNLAAVGRVIEACQDLGVKVALDDFGTGYSSLTYLRHLPAGLIKIDRSFVAGMREHQDDLTIVEGVLGLARAFRRQILAEGVETVEHGRWLLRLGCRFGQGYGIARAMPADELPEWLAGWQPDPTWSGIRELDTTDKLLLHAMVEVRTWSRAIQVPGRTDGPCQPRIGHDGSALARWLASAGRTGADPHLVTVLRERLAHARGLSCGGQHHGITEAPPDHDPVADCRDALLEVLERLAAR</sequence>
<dbReference type="PANTHER" id="PTHR44757">
    <property type="entry name" value="DIGUANYLATE CYCLASE DGCP"/>
    <property type="match status" value="1"/>
</dbReference>
<dbReference type="CDD" id="cd01949">
    <property type="entry name" value="GGDEF"/>
    <property type="match status" value="1"/>
</dbReference>
<dbReference type="InterPro" id="IPR013655">
    <property type="entry name" value="PAS_fold_3"/>
</dbReference>
<dbReference type="InterPro" id="IPR001633">
    <property type="entry name" value="EAL_dom"/>
</dbReference>
<dbReference type="Pfam" id="PF08447">
    <property type="entry name" value="PAS_3"/>
    <property type="match status" value="1"/>
</dbReference>
<name>A0ABV4BF04_9GAMM</name>
<dbReference type="SMART" id="SM00091">
    <property type="entry name" value="PAS"/>
    <property type="match status" value="3"/>
</dbReference>
<organism evidence="5 6">
    <name type="scientific">Thioalkalicoccus limnaeus</name>
    <dbReference type="NCBI Taxonomy" id="120681"/>
    <lineage>
        <taxon>Bacteria</taxon>
        <taxon>Pseudomonadati</taxon>
        <taxon>Pseudomonadota</taxon>
        <taxon>Gammaproteobacteria</taxon>
        <taxon>Chromatiales</taxon>
        <taxon>Chromatiaceae</taxon>
        <taxon>Thioalkalicoccus</taxon>
    </lineage>
</organism>
<dbReference type="Pfam" id="PF00990">
    <property type="entry name" value="GGDEF"/>
    <property type="match status" value="1"/>
</dbReference>
<dbReference type="InterPro" id="IPR029787">
    <property type="entry name" value="Nucleotide_cyclase"/>
</dbReference>
<dbReference type="Pfam" id="PF00563">
    <property type="entry name" value="EAL"/>
    <property type="match status" value="1"/>
</dbReference>
<dbReference type="PROSITE" id="PS50113">
    <property type="entry name" value="PAC"/>
    <property type="match status" value="1"/>
</dbReference>
<dbReference type="PROSITE" id="PS50887">
    <property type="entry name" value="GGDEF"/>
    <property type="match status" value="1"/>
</dbReference>
<comment type="caution">
    <text evidence="5">The sequence shown here is derived from an EMBL/GenBank/DDBJ whole genome shotgun (WGS) entry which is preliminary data.</text>
</comment>
<dbReference type="PANTHER" id="PTHR44757:SF2">
    <property type="entry name" value="BIOFILM ARCHITECTURE MAINTENANCE PROTEIN MBAA"/>
    <property type="match status" value="1"/>
</dbReference>
<dbReference type="Pfam" id="PF08448">
    <property type="entry name" value="PAS_4"/>
    <property type="match status" value="1"/>
</dbReference>
<gene>
    <name evidence="5" type="ORF">ABC977_09100</name>
</gene>
<dbReference type="SUPFAM" id="SSF55785">
    <property type="entry name" value="PYP-like sensor domain (PAS domain)"/>
    <property type="match status" value="3"/>
</dbReference>
<dbReference type="CDD" id="cd01948">
    <property type="entry name" value="EAL"/>
    <property type="match status" value="1"/>
</dbReference>
<dbReference type="RefSeq" id="WP_369666943.1">
    <property type="nucleotide sequence ID" value="NZ_JBDKXB010000009.1"/>
</dbReference>
<evidence type="ECO:0000259" key="4">
    <source>
        <dbReference type="PROSITE" id="PS50887"/>
    </source>
</evidence>
<dbReference type="EMBL" id="JBDKXB010000009">
    <property type="protein sequence ID" value="MEY6432559.1"/>
    <property type="molecule type" value="Genomic_DNA"/>
</dbReference>
<feature type="domain" description="PAS" evidence="1">
    <location>
        <begin position="16"/>
        <end position="61"/>
    </location>
</feature>
<dbReference type="InterPro" id="IPR035919">
    <property type="entry name" value="EAL_sf"/>
</dbReference>
<dbReference type="InterPro" id="IPR000160">
    <property type="entry name" value="GGDEF_dom"/>
</dbReference>
<evidence type="ECO:0000313" key="6">
    <source>
        <dbReference type="Proteomes" id="UP001564408"/>
    </source>
</evidence>
<dbReference type="InterPro" id="IPR001610">
    <property type="entry name" value="PAC"/>
</dbReference>
<dbReference type="SMART" id="SM00086">
    <property type="entry name" value="PAC"/>
    <property type="match status" value="3"/>
</dbReference>
<feature type="domain" description="GGDEF" evidence="4">
    <location>
        <begin position="576"/>
        <end position="710"/>
    </location>
</feature>
<reference evidence="5 6" key="1">
    <citation type="submission" date="2024-05" db="EMBL/GenBank/DDBJ databases">
        <title>Genome Sequence and Characterization of the New Strain Purple Sulfur Bacterium of Genus Thioalkalicoccus.</title>
        <authorList>
            <person name="Bryantseva I.A."/>
            <person name="Kyndt J.A."/>
            <person name="Imhoff J.F."/>
        </authorList>
    </citation>
    <scope>NUCLEOTIDE SEQUENCE [LARGE SCALE GENOMIC DNA]</scope>
    <source>
        <strain evidence="5 6">Um2</strain>
    </source>
</reference>
<dbReference type="PROSITE" id="PS50112">
    <property type="entry name" value="PAS"/>
    <property type="match status" value="3"/>
</dbReference>
<dbReference type="Proteomes" id="UP001564408">
    <property type="component" value="Unassembled WGS sequence"/>
</dbReference>
<evidence type="ECO:0000313" key="5">
    <source>
        <dbReference type="EMBL" id="MEY6432559.1"/>
    </source>
</evidence>